<accession>A0A396RPK2</accession>
<feature type="coiled-coil region" evidence="1">
    <location>
        <begin position="82"/>
        <end position="125"/>
    </location>
</feature>
<evidence type="ECO:0000313" key="3">
    <source>
        <dbReference type="Proteomes" id="UP000266693"/>
    </source>
</evidence>
<evidence type="ECO:0000313" key="2">
    <source>
        <dbReference type="EMBL" id="RHW18460.1"/>
    </source>
</evidence>
<gene>
    <name evidence="2" type="ORF">D1610_08420</name>
</gene>
<name>A0A396RPK2_9SPHN</name>
<dbReference type="Proteomes" id="UP000266693">
    <property type="component" value="Unassembled WGS sequence"/>
</dbReference>
<evidence type="ECO:0000256" key="1">
    <source>
        <dbReference type="SAM" id="Coils"/>
    </source>
</evidence>
<keyword evidence="3" id="KW-1185">Reference proteome</keyword>
<protein>
    <recommendedName>
        <fullName evidence="4">Flagellar FliJ protein</fullName>
    </recommendedName>
</protein>
<dbReference type="AlphaFoldDB" id="A0A396RPK2"/>
<evidence type="ECO:0008006" key="4">
    <source>
        <dbReference type="Google" id="ProtNLM"/>
    </source>
</evidence>
<keyword evidence="1" id="KW-0175">Coiled coil</keyword>
<sequence>MKVAVQRRERISRARQVQHLQAAAQAAQAEGLVAHLKAQSSQIAHLSTSMTPAPGGATRAVTLSNTGELAMRLREAHVQLSRALSEAQVKAAERSAERVEARIREESARQLVDRARAALEELYDRRMAALALRRRIAGTEE</sequence>
<reference evidence="2 3" key="1">
    <citation type="submission" date="2018-08" db="EMBL/GenBank/DDBJ databases">
        <title>The multiple taxonomic identification of Sphingomonas gilva.</title>
        <authorList>
            <person name="Zhu D."/>
            <person name="Zheng S."/>
        </authorList>
    </citation>
    <scope>NUCLEOTIDE SEQUENCE [LARGE SCALE GENOMIC DNA]</scope>
    <source>
        <strain evidence="2 3">ZDH117</strain>
    </source>
</reference>
<dbReference type="RefSeq" id="WP_118863650.1">
    <property type="nucleotide sequence ID" value="NZ_QWLV01000002.1"/>
</dbReference>
<proteinExistence type="predicted"/>
<dbReference type="EMBL" id="QWLV01000002">
    <property type="protein sequence ID" value="RHW18460.1"/>
    <property type="molecule type" value="Genomic_DNA"/>
</dbReference>
<organism evidence="2 3">
    <name type="scientific">Sphingomonas gilva</name>
    <dbReference type="NCBI Taxonomy" id="2305907"/>
    <lineage>
        <taxon>Bacteria</taxon>
        <taxon>Pseudomonadati</taxon>
        <taxon>Pseudomonadota</taxon>
        <taxon>Alphaproteobacteria</taxon>
        <taxon>Sphingomonadales</taxon>
        <taxon>Sphingomonadaceae</taxon>
        <taxon>Sphingomonas</taxon>
    </lineage>
</organism>
<comment type="caution">
    <text evidence="2">The sequence shown here is derived from an EMBL/GenBank/DDBJ whole genome shotgun (WGS) entry which is preliminary data.</text>
</comment>